<comment type="caution">
    <text evidence="1">The sequence shown here is derived from an EMBL/GenBank/DDBJ whole genome shotgun (WGS) entry which is preliminary data.</text>
</comment>
<evidence type="ECO:0000313" key="1">
    <source>
        <dbReference type="EMBL" id="EMF81916.1"/>
    </source>
</evidence>
<accession>M3GYC8</accession>
<dbReference type="Proteomes" id="UP000011770">
    <property type="component" value="Unassembled WGS sequence"/>
</dbReference>
<organism evidence="1 2">
    <name type="scientific">Leptospira weilii serovar Topaz str. LT2116</name>
    <dbReference type="NCBI Taxonomy" id="1088540"/>
    <lineage>
        <taxon>Bacteria</taxon>
        <taxon>Pseudomonadati</taxon>
        <taxon>Spirochaetota</taxon>
        <taxon>Spirochaetia</taxon>
        <taxon>Leptospirales</taxon>
        <taxon>Leptospiraceae</taxon>
        <taxon>Leptospira</taxon>
    </lineage>
</organism>
<sequence>MVAKFRMKNKLFHCAFDFWAFYENFAKTIYLLSLALQKTELKR</sequence>
<dbReference type="AlphaFoldDB" id="M3GYC8"/>
<evidence type="ECO:0000313" key="2">
    <source>
        <dbReference type="Proteomes" id="UP000011770"/>
    </source>
</evidence>
<name>M3GYC8_9LEPT</name>
<gene>
    <name evidence="1" type="ORF">LEP1GSC188_0954</name>
</gene>
<dbReference type="EMBL" id="AHOR02000029">
    <property type="protein sequence ID" value="EMF81916.1"/>
    <property type="molecule type" value="Genomic_DNA"/>
</dbReference>
<proteinExistence type="predicted"/>
<protein>
    <submittedName>
        <fullName evidence="1">Uncharacterized protein</fullName>
    </submittedName>
</protein>
<reference evidence="1 2" key="1">
    <citation type="submission" date="2013-01" db="EMBL/GenBank/DDBJ databases">
        <authorList>
            <person name="Harkins D.M."/>
            <person name="Durkin A.S."/>
            <person name="Brinkac L.M."/>
            <person name="Haft D.H."/>
            <person name="Selengut J.D."/>
            <person name="Sanka R."/>
            <person name="DePew J."/>
            <person name="Purushe J."/>
            <person name="Tulsiani S.M."/>
            <person name="Graham G.C."/>
            <person name="Burns M.-A."/>
            <person name="Dohnt M.F."/>
            <person name="Smythe L.D."/>
            <person name="McKay D.B."/>
            <person name="Craig S.B."/>
            <person name="Vinetz J.M."/>
            <person name="Sutton G.G."/>
            <person name="Nierman W.C."/>
            <person name="Fouts D.E."/>
        </authorList>
    </citation>
    <scope>NUCLEOTIDE SEQUENCE [LARGE SCALE GENOMIC DNA]</scope>
    <source>
        <strain evidence="1 2">LT2116</strain>
    </source>
</reference>